<keyword evidence="1" id="KW-0472">Membrane</keyword>
<accession>A0ABU5IUN8</accession>
<feature type="transmembrane region" description="Helical" evidence="1">
    <location>
        <begin position="89"/>
        <end position="115"/>
    </location>
</feature>
<dbReference type="Proteomes" id="UP001290455">
    <property type="component" value="Unassembled WGS sequence"/>
</dbReference>
<evidence type="ECO:0008006" key="4">
    <source>
        <dbReference type="Google" id="ProtNLM"/>
    </source>
</evidence>
<keyword evidence="3" id="KW-1185">Reference proteome</keyword>
<gene>
    <name evidence="2" type="ORF">SM124_03765</name>
</gene>
<protein>
    <recommendedName>
        <fullName evidence="4">ABC-2 family transporter protein</fullName>
    </recommendedName>
</protein>
<proteinExistence type="predicted"/>
<comment type="caution">
    <text evidence="2">The sequence shown here is derived from an EMBL/GenBank/DDBJ whole genome shotgun (WGS) entry which is preliminary data.</text>
</comment>
<evidence type="ECO:0000313" key="2">
    <source>
        <dbReference type="EMBL" id="MDZ5470863.1"/>
    </source>
</evidence>
<feature type="transmembrane region" description="Helical" evidence="1">
    <location>
        <begin position="18"/>
        <end position="40"/>
    </location>
</feature>
<evidence type="ECO:0000256" key="1">
    <source>
        <dbReference type="SAM" id="Phobius"/>
    </source>
</evidence>
<feature type="transmembrane region" description="Helical" evidence="1">
    <location>
        <begin position="135"/>
        <end position="160"/>
    </location>
</feature>
<feature type="transmembrane region" description="Helical" evidence="1">
    <location>
        <begin position="46"/>
        <end position="69"/>
    </location>
</feature>
<dbReference type="EMBL" id="JAXOFX010000002">
    <property type="protein sequence ID" value="MDZ5470863.1"/>
    <property type="molecule type" value="Genomic_DNA"/>
</dbReference>
<geneLocation type="plasmid" evidence="2">
    <name>unnamed</name>
</geneLocation>
<reference evidence="2 3" key="1">
    <citation type="submission" date="2023-11" db="EMBL/GenBank/DDBJ databases">
        <title>Bacillus jintuensis, isolated from a mudflat on the Beibu Gulf coast.</title>
        <authorList>
            <person name="Li M."/>
        </authorList>
    </citation>
    <scope>NUCLEOTIDE SEQUENCE [LARGE SCALE GENOMIC DNA]</scope>
    <source>
        <strain evidence="2 3">31A1R</strain>
        <plasmid evidence="2">unnamed</plasmid>
    </source>
</reference>
<sequence>MDAFKGLYKKELLISRHLFFTGLGLLILAFIGGIGLGRLFEEPTVFSVVTFLTLSVHVLYIPGFLLSTLTIEGKSQLWLHNPNSGVTLFMAKLAAAITYFIISIVINIVISGIAISRVDFNDEYFFFKGSIFGQLSFMGWGVLLTSIYLGIWMIFYWTLFQTMKNIPIINKFRWWVIIIIWFGISSISQYIRNLPFYKNISELKVVDITTIWGTGPGGLFNQSIEISIITVLLYVLVAVGVFFSAVRLLERKVEV</sequence>
<name>A0ABU5IUN8_9BACI</name>
<feature type="transmembrane region" description="Helical" evidence="1">
    <location>
        <begin position="226"/>
        <end position="249"/>
    </location>
</feature>
<keyword evidence="2" id="KW-0614">Plasmid</keyword>
<keyword evidence="1" id="KW-0812">Transmembrane</keyword>
<organism evidence="2 3">
    <name type="scientific">Robertmurraya mangrovi</name>
    <dbReference type="NCBI Taxonomy" id="3098077"/>
    <lineage>
        <taxon>Bacteria</taxon>
        <taxon>Bacillati</taxon>
        <taxon>Bacillota</taxon>
        <taxon>Bacilli</taxon>
        <taxon>Bacillales</taxon>
        <taxon>Bacillaceae</taxon>
        <taxon>Robertmurraya</taxon>
    </lineage>
</organism>
<keyword evidence="1" id="KW-1133">Transmembrane helix</keyword>
<dbReference type="RefSeq" id="WP_322445403.1">
    <property type="nucleotide sequence ID" value="NZ_JAXOFX010000002.1"/>
</dbReference>
<feature type="transmembrane region" description="Helical" evidence="1">
    <location>
        <begin position="172"/>
        <end position="191"/>
    </location>
</feature>
<evidence type="ECO:0000313" key="3">
    <source>
        <dbReference type="Proteomes" id="UP001290455"/>
    </source>
</evidence>